<gene>
    <name evidence="1" type="ORF">L2E82_13192</name>
</gene>
<keyword evidence="2" id="KW-1185">Reference proteome</keyword>
<reference evidence="2" key="1">
    <citation type="journal article" date="2022" name="Mol. Ecol. Resour.">
        <title>The genomes of chicory, endive, great burdock and yacon provide insights into Asteraceae palaeo-polyploidization history and plant inulin production.</title>
        <authorList>
            <person name="Fan W."/>
            <person name="Wang S."/>
            <person name="Wang H."/>
            <person name="Wang A."/>
            <person name="Jiang F."/>
            <person name="Liu H."/>
            <person name="Zhao H."/>
            <person name="Xu D."/>
            <person name="Zhang Y."/>
        </authorList>
    </citation>
    <scope>NUCLEOTIDE SEQUENCE [LARGE SCALE GENOMIC DNA]</scope>
    <source>
        <strain evidence="2">cv. Punajuju</strain>
    </source>
</reference>
<reference evidence="1 2" key="2">
    <citation type="journal article" date="2022" name="Mol. Ecol. Resour.">
        <title>The genomes of chicory, endive, great burdock and yacon provide insights into Asteraceae paleo-polyploidization history and plant inulin production.</title>
        <authorList>
            <person name="Fan W."/>
            <person name="Wang S."/>
            <person name="Wang H."/>
            <person name="Wang A."/>
            <person name="Jiang F."/>
            <person name="Liu H."/>
            <person name="Zhao H."/>
            <person name="Xu D."/>
            <person name="Zhang Y."/>
        </authorList>
    </citation>
    <scope>NUCLEOTIDE SEQUENCE [LARGE SCALE GENOMIC DNA]</scope>
    <source>
        <strain evidence="2">cv. Punajuju</strain>
        <tissue evidence="1">Leaves</tissue>
    </source>
</reference>
<protein>
    <submittedName>
        <fullName evidence="1">Uncharacterized protein</fullName>
    </submittedName>
</protein>
<organism evidence="1 2">
    <name type="scientific">Cichorium intybus</name>
    <name type="common">Chicory</name>
    <dbReference type="NCBI Taxonomy" id="13427"/>
    <lineage>
        <taxon>Eukaryota</taxon>
        <taxon>Viridiplantae</taxon>
        <taxon>Streptophyta</taxon>
        <taxon>Embryophyta</taxon>
        <taxon>Tracheophyta</taxon>
        <taxon>Spermatophyta</taxon>
        <taxon>Magnoliopsida</taxon>
        <taxon>eudicotyledons</taxon>
        <taxon>Gunneridae</taxon>
        <taxon>Pentapetalae</taxon>
        <taxon>asterids</taxon>
        <taxon>campanulids</taxon>
        <taxon>Asterales</taxon>
        <taxon>Asteraceae</taxon>
        <taxon>Cichorioideae</taxon>
        <taxon>Cichorieae</taxon>
        <taxon>Cichoriinae</taxon>
        <taxon>Cichorium</taxon>
    </lineage>
</organism>
<dbReference type="EMBL" id="CM042010">
    <property type="protein sequence ID" value="KAI3783129.1"/>
    <property type="molecule type" value="Genomic_DNA"/>
</dbReference>
<evidence type="ECO:0000313" key="2">
    <source>
        <dbReference type="Proteomes" id="UP001055811"/>
    </source>
</evidence>
<sequence length="139" mass="15859">MELQVLEQEEFQCEDEAFAEQTWKNRDALLLSIFQIDSLLSVSGVPSDAAVLRQPRSLKDLRVYIYELPSKYNSDWLSNDRCGSHLFASEVAIHKAWIKSDVRTFDPSVADFFFVPVYASCNFSAVNGFPAIGEDDRKR</sequence>
<name>A0ACB9GHL6_CICIN</name>
<dbReference type="Proteomes" id="UP001055811">
    <property type="component" value="Linkage Group LG02"/>
</dbReference>
<evidence type="ECO:0000313" key="1">
    <source>
        <dbReference type="EMBL" id="KAI3783129.1"/>
    </source>
</evidence>
<accession>A0ACB9GHL6</accession>
<comment type="caution">
    <text evidence="1">The sequence shown here is derived from an EMBL/GenBank/DDBJ whole genome shotgun (WGS) entry which is preliminary data.</text>
</comment>
<proteinExistence type="predicted"/>